<protein>
    <submittedName>
        <fullName evidence="3">WSC domain-containing protein</fullName>
    </submittedName>
</protein>
<sequence>MECWEDLGIEIKNRHDKGTTGLSLCVSVDLTIVYSSGRICVEQSFFEKHCHRYCVSKGYDRGICKWGHSYPRKGPCVCEGDYNAPPHIQPSYEGMPTGPEPHYPGGRPI</sequence>
<evidence type="ECO:0000313" key="3">
    <source>
        <dbReference type="WBParaSite" id="PTRK_0000875100.1"/>
    </source>
</evidence>
<dbReference type="WBParaSite" id="PTRK_0000875100.1">
    <property type="protein sequence ID" value="PTRK_0000875100.1"/>
    <property type="gene ID" value="PTRK_0000875100"/>
</dbReference>
<proteinExistence type="predicted"/>
<reference evidence="3" key="1">
    <citation type="submission" date="2017-02" db="UniProtKB">
        <authorList>
            <consortium name="WormBaseParasite"/>
        </authorList>
    </citation>
    <scope>IDENTIFICATION</scope>
</reference>
<keyword evidence="2" id="KW-1185">Reference proteome</keyword>
<organism evidence="2 3">
    <name type="scientific">Parastrongyloides trichosuri</name>
    <name type="common">Possum-specific nematode worm</name>
    <dbReference type="NCBI Taxonomy" id="131310"/>
    <lineage>
        <taxon>Eukaryota</taxon>
        <taxon>Metazoa</taxon>
        <taxon>Ecdysozoa</taxon>
        <taxon>Nematoda</taxon>
        <taxon>Chromadorea</taxon>
        <taxon>Rhabditida</taxon>
        <taxon>Tylenchina</taxon>
        <taxon>Panagrolaimomorpha</taxon>
        <taxon>Strongyloidoidea</taxon>
        <taxon>Strongyloididae</taxon>
        <taxon>Parastrongyloides</taxon>
    </lineage>
</organism>
<feature type="region of interest" description="Disordered" evidence="1">
    <location>
        <begin position="89"/>
        <end position="109"/>
    </location>
</feature>
<dbReference type="AlphaFoldDB" id="A0A0N4ZKW8"/>
<dbReference type="Proteomes" id="UP000038045">
    <property type="component" value="Unplaced"/>
</dbReference>
<evidence type="ECO:0000313" key="2">
    <source>
        <dbReference type="Proteomes" id="UP000038045"/>
    </source>
</evidence>
<evidence type="ECO:0000256" key="1">
    <source>
        <dbReference type="SAM" id="MobiDB-lite"/>
    </source>
</evidence>
<name>A0A0N4ZKW8_PARTI</name>
<accession>A0A0N4ZKW8</accession>